<evidence type="ECO:0000256" key="2">
    <source>
        <dbReference type="PROSITE-ProRule" id="PRU00192"/>
    </source>
</evidence>
<dbReference type="Pfam" id="PF07653">
    <property type="entry name" value="SH3_2"/>
    <property type="match status" value="1"/>
</dbReference>
<dbReference type="AlphaFoldDB" id="A0A9P4M3S6"/>
<dbReference type="Gene3D" id="1.10.510.10">
    <property type="entry name" value="Transferase(Phosphotransferase) domain 1"/>
    <property type="match status" value="1"/>
</dbReference>
<sequence>MATIHVWVTKAFSATGPDLLSVQKGDVVAVIKEDDHREYVFCELRGARGWIPSTNCTLLETLEEQGYREIGYIGEGAAGKVVRVNHRDTGGFVYAMKKIQKGSVQTGRSNDEGLHTEKATHHHVVEFITTFETATTFNIVTLPVAANGNLEDFLRAWTPQKARSRRAQLFVWIVCLAETLSALHSRNLVHRDIKLANILIHGDNILFTDFGISYTRPDIVAEPQKTETWGTYEYIPPEIVRYDGPREWRMRADEEGDIWSLGCVFYEMLERATPFPVLEPRLLSRFDDGPLIAYHLSYEQIEFTAPTWAARENIEQARRLLGNEHERLHGLAVNLLNIVIGDMVTKQEDRKGISSIAWDIGLALREKGLGLCHRCNEYFNMGSRT</sequence>
<accession>A0A9P4M3S6</accession>
<proteinExistence type="predicted"/>
<dbReference type="CDD" id="cd00180">
    <property type="entry name" value="PKc"/>
    <property type="match status" value="1"/>
</dbReference>
<dbReference type="OrthoDB" id="4062651at2759"/>
<name>A0A9P4M3S6_9PEZI</name>
<dbReference type="SUPFAM" id="SSF50044">
    <property type="entry name" value="SH3-domain"/>
    <property type="match status" value="1"/>
</dbReference>
<keyword evidence="5" id="KW-0418">Kinase</keyword>
<dbReference type="PROSITE" id="PS00108">
    <property type="entry name" value="PROTEIN_KINASE_ST"/>
    <property type="match status" value="1"/>
</dbReference>
<dbReference type="PROSITE" id="PS50002">
    <property type="entry name" value="SH3"/>
    <property type="match status" value="1"/>
</dbReference>
<dbReference type="SMART" id="SM00220">
    <property type="entry name" value="S_TKc"/>
    <property type="match status" value="1"/>
</dbReference>
<gene>
    <name evidence="5" type="ORF">NA57DRAFT_59087</name>
</gene>
<dbReference type="Gene3D" id="2.30.30.40">
    <property type="entry name" value="SH3 Domains"/>
    <property type="match status" value="1"/>
</dbReference>
<dbReference type="GO" id="GO:0005634">
    <property type="term" value="C:nucleus"/>
    <property type="evidence" value="ECO:0007669"/>
    <property type="project" value="TreeGrafter"/>
</dbReference>
<dbReference type="InterPro" id="IPR011009">
    <property type="entry name" value="Kinase-like_dom_sf"/>
</dbReference>
<dbReference type="PANTHER" id="PTHR44167:SF24">
    <property type="entry name" value="SERINE_THREONINE-PROTEIN KINASE CHK2"/>
    <property type="match status" value="1"/>
</dbReference>
<dbReference type="GO" id="GO:0004674">
    <property type="term" value="F:protein serine/threonine kinase activity"/>
    <property type="evidence" value="ECO:0007669"/>
    <property type="project" value="TreeGrafter"/>
</dbReference>
<dbReference type="GO" id="GO:0005524">
    <property type="term" value="F:ATP binding"/>
    <property type="evidence" value="ECO:0007669"/>
    <property type="project" value="InterPro"/>
</dbReference>
<dbReference type="SMART" id="SM00326">
    <property type="entry name" value="SH3"/>
    <property type="match status" value="1"/>
</dbReference>
<evidence type="ECO:0000259" key="3">
    <source>
        <dbReference type="PROSITE" id="PS50002"/>
    </source>
</evidence>
<feature type="domain" description="SH3" evidence="3">
    <location>
        <begin position="1"/>
        <end position="61"/>
    </location>
</feature>
<evidence type="ECO:0000259" key="4">
    <source>
        <dbReference type="PROSITE" id="PS50011"/>
    </source>
</evidence>
<dbReference type="InterPro" id="IPR008271">
    <property type="entry name" value="Ser/Thr_kinase_AS"/>
</dbReference>
<keyword evidence="6" id="KW-1185">Reference proteome</keyword>
<keyword evidence="1 2" id="KW-0728">SH3 domain</keyword>
<dbReference type="Proteomes" id="UP000799772">
    <property type="component" value="Unassembled WGS sequence"/>
</dbReference>
<keyword evidence="5" id="KW-0808">Transferase</keyword>
<dbReference type="Pfam" id="PF00069">
    <property type="entry name" value="Pkinase"/>
    <property type="match status" value="1"/>
</dbReference>
<dbReference type="Gene3D" id="3.30.200.20">
    <property type="entry name" value="Phosphorylase Kinase, domain 1"/>
    <property type="match status" value="1"/>
</dbReference>
<dbReference type="EMBL" id="ML978130">
    <property type="protein sequence ID" value="KAF2096028.1"/>
    <property type="molecule type" value="Genomic_DNA"/>
</dbReference>
<dbReference type="InterPro" id="IPR001452">
    <property type="entry name" value="SH3_domain"/>
</dbReference>
<dbReference type="GO" id="GO:0044773">
    <property type="term" value="P:mitotic DNA damage checkpoint signaling"/>
    <property type="evidence" value="ECO:0007669"/>
    <property type="project" value="TreeGrafter"/>
</dbReference>
<feature type="domain" description="Protein kinase" evidence="4">
    <location>
        <begin position="67"/>
        <end position="379"/>
    </location>
</feature>
<evidence type="ECO:0000256" key="1">
    <source>
        <dbReference type="ARBA" id="ARBA00022443"/>
    </source>
</evidence>
<reference evidence="5" key="1">
    <citation type="journal article" date="2020" name="Stud. Mycol.">
        <title>101 Dothideomycetes genomes: a test case for predicting lifestyles and emergence of pathogens.</title>
        <authorList>
            <person name="Haridas S."/>
            <person name="Albert R."/>
            <person name="Binder M."/>
            <person name="Bloem J."/>
            <person name="Labutti K."/>
            <person name="Salamov A."/>
            <person name="Andreopoulos B."/>
            <person name="Baker S."/>
            <person name="Barry K."/>
            <person name="Bills G."/>
            <person name="Bluhm B."/>
            <person name="Cannon C."/>
            <person name="Castanera R."/>
            <person name="Culley D."/>
            <person name="Daum C."/>
            <person name="Ezra D."/>
            <person name="Gonzalez J."/>
            <person name="Henrissat B."/>
            <person name="Kuo A."/>
            <person name="Liang C."/>
            <person name="Lipzen A."/>
            <person name="Lutzoni F."/>
            <person name="Magnuson J."/>
            <person name="Mondo S."/>
            <person name="Nolan M."/>
            <person name="Ohm R."/>
            <person name="Pangilinan J."/>
            <person name="Park H.-J."/>
            <person name="Ramirez L."/>
            <person name="Alfaro M."/>
            <person name="Sun H."/>
            <person name="Tritt A."/>
            <person name="Yoshinaga Y."/>
            <person name="Zwiers L.-H."/>
            <person name="Turgeon B."/>
            <person name="Goodwin S."/>
            <person name="Spatafora J."/>
            <person name="Crous P."/>
            <person name="Grigoriev I."/>
        </authorList>
    </citation>
    <scope>NUCLEOTIDE SEQUENCE</scope>
    <source>
        <strain evidence="5">CBS 133067</strain>
    </source>
</reference>
<dbReference type="PROSITE" id="PS50011">
    <property type="entry name" value="PROTEIN_KINASE_DOM"/>
    <property type="match status" value="1"/>
</dbReference>
<protein>
    <submittedName>
        <fullName evidence="5">Kinase-like protein</fullName>
    </submittedName>
</protein>
<evidence type="ECO:0000313" key="5">
    <source>
        <dbReference type="EMBL" id="KAF2096028.1"/>
    </source>
</evidence>
<dbReference type="InterPro" id="IPR000719">
    <property type="entry name" value="Prot_kinase_dom"/>
</dbReference>
<comment type="caution">
    <text evidence="5">The sequence shown here is derived from an EMBL/GenBank/DDBJ whole genome shotgun (WGS) entry which is preliminary data.</text>
</comment>
<dbReference type="InterPro" id="IPR036028">
    <property type="entry name" value="SH3-like_dom_sf"/>
</dbReference>
<evidence type="ECO:0000313" key="6">
    <source>
        <dbReference type="Proteomes" id="UP000799772"/>
    </source>
</evidence>
<dbReference type="PANTHER" id="PTHR44167">
    <property type="entry name" value="OVARIAN-SPECIFIC SERINE/THREONINE-PROTEIN KINASE LOK-RELATED"/>
    <property type="match status" value="1"/>
</dbReference>
<dbReference type="SUPFAM" id="SSF56112">
    <property type="entry name" value="Protein kinase-like (PK-like)"/>
    <property type="match status" value="1"/>
</dbReference>
<organism evidence="5 6">
    <name type="scientific">Rhizodiscina lignyota</name>
    <dbReference type="NCBI Taxonomy" id="1504668"/>
    <lineage>
        <taxon>Eukaryota</taxon>
        <taxon>Fungi</taxon>
        <taxon>Dikarya</taxon>
        <taxon>Ascomycota</taxon>
        <taxon>Pezizomycotina</taxon>
        <taxon>Dothideomycetes</taxon>
        <taxon>Pleosporomycetidae</taxon>
        <taxon>Aulographales</taxon>
        <taxon>Rhizodiscinaceae</taxon>
        <taxon>Rhizodiscina</taxon>
    </lineage>
</organism>